<accession>A0ABT7C6M4</accession>
<reference evidence="4" key="2">
    <citation type="journal article" date="2022" name="Sci. Rep.">
        <title>In silico prediction of the enzymes involved in the degradation of the herbicide molinate by Gulosibacter molinativorax ON4T.</title>
        <authorList>
            <person name="Lopes A.R."/>
            <person name="Bunin E."/>
            <person name="Viana A.T."/>
            <person name="Froufe H."/>
            <person name="Munoz-Merida A."/>
            <person name="Pinho D."/>
            <person name="Figueiredo J."/>
            <person name="Barroso C."/>
            <person name="Vaz-Moreira I."/>
            <person name="Bellanger X."/>
            <person name="Egas C."/>
            <person name="Nunes O.C."/>
        </authorList>
    </citation>
    <scope>NUCLEOTIDE SEQUENCE</scope>
    <source>
        <strain evidence="4">ON4</strain>
    </source>
</reference>
<evidence type="ECO:0000313" key="4">
    <source>
        <dbReference type="EMBL" id="MDJ1370847.1"/>
    </source>
</evidence>
<dbReference type="PANTHER" id="PTHR42714">
    <property type="entry name" value="TRNA MODIFICATION GTPASE GTPBP3"/>
    <property type="match status" value="1"/>
</dbReference>
<sequence length="640" mass="69689">MYACCAAGRWWAVAQTHYGNGMTSEAPKTETKPKPNSATLAFRQLGAAAKANDRSEQFAAIARMIKDSQGRQPSVVVVGEMNRGKSTLINAILGAPGTSPVGPTETTGLSVSYVPESENFPFGQAELEYASEPRLRRIPAEELPQWVRIDSPTLLDAEEPPLQASRAVKKSPLGRVTIVDTPGSGGLSEAYVMRAIARAQDASVLLMVTDAAGRITKPALEFLVHCSTMVESVVLAVTKIDLYRGHWQAVLEENRQVLAARDPRLANIPIIPVSGAWGERAAAEPDEARRRKLYGSSNVHELIRALRAPLERGSKLPTLNALRQGIAMLEKPLIQLETEREALGGIVEKHDNLLAVRDHREKLLRTFEDSKYDWNAQVDRVRVELTAANARLSREFGAHWKDRLQKYGAGISEKQSVALMNEMAADIEVQVGRALRGIVQRGTSLLSELYAAAGMDPQQGLLQEVERRALEADAGPRGGLDRGTASIDPRMMVSGVLMGSGIGGMLTAITSVVFMPVIGVAVMGSFSIILARRQAKRQSVMQTANDATIELRETLDRAVRGVLGVVSTDARKVFDRDLRQSVTDAKTELARLESAKRASESERERRLAQIDPKIEQIESAMAAAHDEILRLTDRASAPGP</sequence>
<feature type="transmembrane region" description="Helical" evidence="2">
    <location>
        <begin position="502"/>
        <end position="531"/>
    </location>
</feature>
<feature type="coiled-coil region" evidence="1">
    <location>
        <begin position="582"/>
        <end position="634"/>
    </location>
</feature>
<keyword evidence="2" id="KW-0472">Membrane</keyword>
<keyword evidence="2" id="KW-1133">Transmembrane helix</keyword>
<name>A0ABT7C6M4_9MICO</name>
<dbReference type="InterPro" id="IPR045063">
    <property type="entry name" value="Dynamin_N"/>
</dbReference>
<dbReference type="InterPro" id="IPR027417">
    <property type="entry name" value="P-loop_NTPase"/>
</dbReference>
<proteinExistence type="predicted"/>
<protein>
    <recommendedName>
        <fullName evidence="3">Dynamin N-terminal domain-containing protein</fullName>
    </recommendedName>
</protein>
<evidence type="ECO:0000256" key="1">
    <source>
        <dbReference type="SAM" id="Coils"/>
    </source>
</evidence>
<dbReference type="Pfam" id="PF00350">
    <property type="entry name" value="Dynamin_N"/>
    <property type="match status" value="1"/>
</dbReference>
<dbReference type="Gene3D" id="3.40.50.300">
    <property type="entry name" value="P-loop containing nucleotide triphosphate hydrolases"/>
    <property type="match status" value="1"/>
</dbReference>
<reference evidence="4" key="1">
    <citation type="submission" date="2018-03" db="EMBL/GenBank/DDBJ databases">
        <authorList>
            <person name="Nunes O.C."/>
            <person name="Lopes A.R."/>
            <person name="Froufe H."/>
            <person name="Munoz-Merida A."/>
            <person name="Barroso C."/>
            <person name="Egas C."/>
        </authorList>
    </citation>
    <scope>NUCLEOTIDE SEQUENCE</scope>
    <source>
        <strain evidence="4">ON4</strain>
    </source>
</reference>
<feature type="domain" description="Dynamin N-terminal" evidence="3">
    <location>
        <begin position="75"/>
        <end position="237"/>
    </location>
</feature>
<dbReference type="SUPFAM" id="SSF52540">
    <property type="entry name" value="P-loop containing nucleoside triphosphate hydrolases"/>
    <property type="match status" value="1"/>
</dbReference>
<keyword evidence="2" id="KW-0812">Transmembrane</keyword>
<organism evidence="4 5">
    <name type="scientific">Gulosibacter molinativorax</name>
    <dbReference type="NCBI Taxonomy" id="256821"/>
    <lineage>
        <taxon>Bacteria</taxon>
        <taxon>Bacillati</taxon>
        <taxon>Actinomycetota</taxon>
        <taxon>Actinomycetes</taxon>
        <taxon>Micrococcales</taxon>
        <taxon>Microbacteriaceae</taxon>
        <taxon>Gulosibacter</taxon>
    </lineage>
</organism>
<evidence type="ECO:0000313" key="5">
    <source>
        <dbReference type="Proteomes" id="UP001170379"/>
    </source>
</evidence>
<keyword evidence="1" id="KW-0175">Coiled coil</keyword>
<gene>
    <name evidence="4" type="ORF">C7K25_05635</name>
</gene>
<dbReference type="PANTHER" id="PTHR42714:SF6">
    <property type="entry name" value="TRANSLATION INITIATION FACTOR IF-2"/>
    <property type="match status" value="1"/>
</dbReference>
<comment type="caution">
    <text evidence="4">The sequence shown here is derived from an EMBL/GenBank/DDBJ whole genome shotgun (WGS) entry which is preliminary data.</text>
</comment>
<dbReference type="Proteomes" id="UP001170379">
    <property type="component" value="Unassembled WGS sequence"/>
</dbReference>
<keyword evidence="5" id="KW-1185">Reference proteome</keyword>
<evidence type="ECO:0000259" key="3">
    <source>
        <dbReference type="Pfam" id="PF00350"/>
    </source>
</evidence>
<evidence type="ECO:0000256" key="2">
    <source>
        <dbReference type="SAM" id="Phobius"/>
    </source>
</evidence>
<dbReference type="EMBL" id="PXVD01000007">
    <property type="protein sequence ID" value="MDJ1370847.1"/>
    <property type="molecule type" value="Genomic_DNA"/>
</dbReference>